<evidence type="ECO:0000313" key="1">
    <source>
        <dbReference type="EMBL" id="PWN23350.1"/>
    </source>
</evidence>
<accession>A0A316UDS8</accession>
<name>A0A316UDS8_9BASI</name>
<gene>
    <name evidence="1" type="ORF">BCV69DRAFT_116696</name>
</gene>
<dbReference type="GeneID" id="37010861"/>
<dbReference type="RefSeq" id="XP_025350510.1">
    <property type="nucleotide sequence ID" value="XM_025489127.1"/>
</dbReference>
<sequence length="102" mass="10994">MPCSRDPLASWKMSRGFLDMQQRFALPCPPAVMPAPPAGGRGEKRSSVWVWAIPACLPATSEAAACDFLLMMHHSSLRLAAPPSPPTQTLQLFAPAFIPPLP</sequence>
<proteinExistence type="predicted"/>
<dbReference type="Proteomes" id="UP000245942">
    <property type="component" value="Unassembled WGS sequence"/>
</dbReference>
<dbReference type="AlphaFoldDB" id="A0A316UDS8"/>
<dbReference type="EMBL" id="KZ819322">
    <property type="protein sequence ID" value="PWN23350.1"/>
    <property type="molecule type" value="Genomic_DNA"/>
</dbReference>
<organism evidence="1 2">
    <name type="scientific">Pseudomicrostroma glucosiphilum</name>
    <dbReference type="NCBI Taxonomy" id="1684307"/>
    <lineage>
        <taxon>Eukaryota</taxon>
        <taxon>Fungi</taxon>
        <taxon>Dikarya</taxon>
        <taxon>Basidiomycota</taxon>
        <taxon>Ustilaginomycotina</taxon>
        <taxon>Exobasidiomycetes</taxon>
        <taxon>Microstromatales</taxon>
        <taxon>Microstromatales incertae sedis</taxon>
        <taxon>Pseudomicrostroma</taxon>
    </lineage>
</organism>
<evidence type="ECO:0000313" key="2">
    <source>
        <dbReference type="Proteomes" id="UP000245942"/>
    </source>
</evidence>
<reference evidence="1 2" key="1">
    <citation type="journal article" date="2018" name="Mol. Biol. Evol.">
        <title>Broad Genomic Sampling Reveals a Smut Pathogenic Ancestry of the Fungal Clade Ustilaginomycotina.</title>
        <authorList>
            <person name="Kijpornyongpan T."/>
            <person name="Mondo S.J."/>
            <person name="Barry K."/>
            <person name="Sandor L."/>
            <person name="Lee J."/>
            <person name="Lipzen A."/>
            <person name="Pangilinan J."/>
            <person name="LaButti K."/>
            <person name="Hainaut M."/>
            <person name="Henrissat B."/>
            <person name="Grigoriev I.V."/>
            <person name="Spatafora J.W."/>
            <person name="Aime M.C."/>
        </authorList>
    </citation>
    <scope>NUCLEOTIDE SEQUENCE [LARGE SCALE GENOMIC DNA]</scope>
    <source>
        <strain evidence="1 2">MCA 4718</strain>
    </source>
</reference>
<keyword evidence="2" id="KW-1185">Reference proteome</keyword>
<protein>
    <submittedName>
        <fullName evidence="1">Uncharacterized protein</fullName>
    </submittedName>
</protein>